<dbReference type="PROSITE" id="PS51118">
    <property type="entry name" value="HTH_HXLR"/>
    <property type="match status" value="1"/>
</dbReference>
<evidence type="ECO:0000256" key="3">
    <source>
        <dbReference type="ARBA" id="ARBA00023163"/>
    </source>
</evidence>
<dbReference type="EMBL" id="UHIO01000001">
    <property type="protein sequence ID" value="SUP43539.1"/>
    <property type="molecule type" value="Genomic_DNA"/>
</dbReference>
<dbReference type="Gene3D" id="1.10.10.10">
    <property type="entry name" value="Winged helix-like DNA-binding domain superfamily/Winged helix DNA-binding domain"/>
    <property type="match status" value="1"/>
</dbReference>
<keyword evidence="6" id="KW-1185">Reference proteome</keyword>
<sequence>MNLRELEKAGIIHREVYNEVPLRVEYSLTERGRSLRHILESMSDWGTKLIEERREAGEDIEILAPNDKGLRIKD</sequence>
<organism evidence="5 6">
    <name type="scientific">Veillonella criceti</name>
    <dbReference type="NCBI Taxonomy" id="103891"/>
    <lineage>
        <taxon>Bacteria</taxon>
        <taxon>Bacillati</taxon>
        <taxon>Bacillota</taxon>
        <taxon>Negativicutes</taxon>
        <taxon>Veillonellales</taxon>
        <taxon>Veillonellaceae</taxon>
        <taxon>Veillonella</taxon>
    </lineage>
</organism>
<feature type="domain" description="HTH hxlR-type" evidence="4">
    <location>
        <begin position="1"/>
        <end position="54"/>
    </location>
</feature>
<dbReference type="AlphaFoldDB" id="A0A380NN12"/>
<proteinExistence type="predicted"/>
<dbReference type="PANTHER" id="PTHR33204">
    <property type="entry name" value="TRANSCRIPTIONAL REGULATOR, MARR FAMILY"/>
    <property type="match status" value="1"/>
</dbReference>
<dbReference type="InterPro" id="IPR036388">
    <property type="entry name" value="WH-like_DNA-bd_sf"/>
</dbReference>
<evidence type="ECO:0000256" key="1">
    <source>
        <dbReference type="ARBA" id="ARBA00023015"/>
    </source>
</evidence>
<dbReference type="Proteomes" id="UP000255367">
    <property type="component" value="Unassembled WGS sequence"/>
</dbReference>
<keyword evidence="2" id="KW-0238">DNA-binding</keyword>
<gene>
    <name evidence="5" type="primary">yybR_2</name>
    <name evidence="5" type="ORF">NCTC12020_01210</name>
</gene>
<protein>
    <submittedName>
        <fullName evidence="5">Uncharacterized HTH-type transcriptional regulator yybR</fullName>
    </submittedName>
</protein>
<evidence type="ECO:0000313" key="6">
    <source>
        <dbReference type="Proteomes" id="UP000255367"/>
    </source>
</evidence>
<accession>A0A380NN12</accession>
<keyword evidence="3" id="KW-0804">Transcription</keyword>
<dbReference type="InterPro" id="IPR036390">
    <property type="entry name" value="WH_DNA-bd_sf"/>
</dbReference>
<dbReference type="GO" id="GO:0003677">
    <property type="term" value="F:DNA binding"/>
    <property type="evidence" value="ECO:0007669"/>
    <property type="project" value="UniProtKB-KW"/>
</dbReference>
<evidence type="ECO:0000256" key="2">
    <source>
        <dbReference type="ARBA" id="ARBA00023125"/>
    </source>
</evidence>
<dbReference type="InterPro" id="IPR002577">
    <property type="entry name" value="HTH_HxlR"/>
</dbReference>
<evidence type="ECO:0000259" key="4">
    <source>
        <dbReference type="PROSITE" id="PS51118"/>
    </source>
</evidence>
<name>A0A380NN12_9FIRM</name>
<dbReference type="Pfam" id="PF01638">
    <property type="entry name" value="HxlR"/>
    <property type="match status" value="1"/>
</dbReference>
<dbReference type="SUPFAM" id="SSF46785">
    <property type="entry name" value="Winged helix' DNA-binding domain"/>
    <property type="match status" value="1"/>
</dbReference>
<evidence type="ECO:0000313" key="5">
    <source>
        <dbReference type="EMBL" id="SUP43539.1"/>
    </source>
</evidence>
<reference evidence="5 6" key="1">
    <citation type="submission" date="2018-06" db="EMBL/GenBank/DDBJ databases">
        <authorList>
            <consortium name="Pathogen Informatics"/>
            <person name="Doyle S."/>
        </authorList>
    </citation>
    <scope>NUCLEOTIDE SEQUENCE [LARGE SCALE GENOMIC DNA]</scope>
    <source>
        <strain evidence="5 6">NCTC12020</strain>
    </source>
</reference>
<keyword evidence="1" id="KW-0805">Transcription regulation</keyword>